<evidence type="ECO:0008006" key="3">
    <source>
        <dbReference type="Google" id="ProtNLM"/>
    </source>
</evidence>
<evidence type="ECO:0000256" key="1">
    <source>
        <dbReference type="SAM" id="MobiDB-lite"/>
    </source>
</evidence>
<protein>
    <recommendedName>
        <fullName evidence="3">7-cyano-7-deazaguanine synthase</fullName>
    </recommendedName>
</protein>
<sequence length="469" mass="53200">MNSASFDFSELVDARHSRMDLLRVNVGGLWLLRETFPTLIDDLLDVAMAIYVVDRLLKRRRVEGSWQPRHLRVVVPVADPERWNALKSKLRELLTWLTTDEWELEFVLQTTQRNRVASIFPPKLPERPFVALYSGGLDSLAGAVAQALDPAFDAAVLVGAQAGHRLKGLQVRQHAALAASLPHLRWERLRGFKHPYRPRHLGNWDIPEQSQEKSQRSRAFLFMVFGAVTAFAYRSDTLYVYENGIGAINLPYTPSFRGADMTRAMHPLTLLRAGQFFSDLFGTPFRIENPSLWRTKGEMCQQVHAAGLSDLIGLTRSCDSFPLREARDQCGLCTSCLLRRLSLHAAGLSGMEHDIPVYREDIYALPLLDTDNRRLRPYFFMRQQAETMQAALRGGSDLLPFRLAFDAIEEARTAIETLNGWKTSEVDHRLADLYTRYAAEMQAFHQELTGQNGPRGISNDKHAGLQRAQ</sequence>
<dbReference type="RefSeq" id="WP_339094699.1">
    <property type="nucleotide sequence ID" value="NZ_CP149782.1"/>
</dbReference>
<dbReference type="Gene3D" id="3.40.50.620">
    <property type="entry name" value="HUPs"/>
    <property type="match status" value="1"/>
</dbReference>
<evidence type="ECO:0000313" key="2">
    <source>
        <dbReference type="EMBL" id="WYF43753.1"/>
    </source>
</evidence>
<gene>
    <name evidence="2" type="ORF">WDJ50_10035</name>
</gene>
<reference evidence="2" key="1">
    <citation type="submission" date="2024-03" db="EMBL/GenBank/DDBJ databases">
        <title>Deinococcus weizhi sp. nov., isolated from human skin.</title>
        <authorList>
            <person name="Wei Z."/>
            <person name="Tian F."/>
            <person name="Yang C."/>
            <person name="Xin L.T."/>
            <person name="Wen Z.J."/>
            <person name="Lan K.C."/>
            <person name="Yu L."/>
            <person name="Zhe W."/>
            <person name="Dan F.D."/>
            <person name="Jun W."/>
            <person name="Rui Z."/>
            <person name="Yong X.J."/>
            <person name="Ting Y."/>
            <person name="Wei X."/>
            <person name="Xu Z.G."/>
            <person name="Xin Z."/>
            <person name="Dong F.G."/>
            <person name="Ni X.M."/>
            <person name="Zheng M.G."/>
            <person name="Chun Y."/>
            <person name="Qian W.X."/>
        </authorList>
    </citation>
    <scope>NUCLEOTIDE SEQUENCE</scope>
    <source>
        <strain evidence="2">VB142</strain>
    </source>
</reference>
<dbReference type="InterPro" id="IPR014729">
    <property type="entry name" value="Rossmann-like_a/b/a_fold"/>
</dbReference>
<feature type="region of interest" description="Disordered" evidence="1">
    <location>
        <begin position="448"/>
        <end position="469"/>
    </location>
</feature>
<name>A0AAU6Q0I0_9DEIO</name>
<dbReference type="SUPFAM" id="SSF52402">
    <property type="entry name" value="Adenine nucleotide alpha hydrolases-like"/>
    <property type="match status" value="1"/>
</dbReference>
<accession>A0AAU6Q0I0</accession>
<proteinExistence type="predicted"/>
<organism evidence="2">
    <name type="scientific">Deinococcus sp. VB142</name>
    <dbReference type="NCBI Taxonomy" id="3112952"/>
    <lineage>
        <taxon>Bacteria</taxon>
        <taxon>Thermotogati</taxon>
        <taxon>Deinococcota</taxon>
        <taxon>Deinococci</taxon>
        <taxon>Deinococcales</taxon>
        <taxon>Deinococcaceae</taxon>
        <taxon>Deinococcus</taxon>
    </lineage>
</organism>
<dbReference type="EMBL" id="CP149782">
    <property type="protein sequence ID" value="WYF43753.1"/>
    <property type="molecule type" value="Genomic_DNA"/>
</dbReference>
<dbReference type="AlphaFoldDB" id="A0AAU6Q0I0"/>